<dbReference type="PROSITE" id="PS50053">
    <property type="entry name" value="UBIQUITIN_2"/>
    <property type="match status" value="1"/>
</dbReference>
<name>A0A1B9GIC8_9TREE</name>
<reference evidence="3 4" key="1">
    <citation type="submission" date="2013-07" db="EMBL/GenBank/DDBJ databases">
        <title>The Genome Sequence of Cryptococcus heveanensis BCC8398.</title>
        <authorList>
            <consortium name="The Broad Institute Genome Sequencing Platform"/>
            <person name="Cuomo C."/>
            <person name="Litvintseva A."/>
            <person name="Chen Y."/>
            <person name="Heitman J."/>
            <person name="Sun S."/>
            <person name="Springer D."/>
            <person name="Dromer F."/>
            <person name="Young S.K."/>
            <person name="Zeng Q."/>
            <person name="Gargeya S."/>
            <person name="Fitzgerald M."/>
            <person name="Abouelleil A."/>
            <person name="Alvarado L."/>
            <person name="Berlin A.M."/>
            <person name="Chapman S.B."/>
            <person name="Dewar J."/>
            <person name="Goldberg J."/>
            <person name="Griggs A."/>
            <person name="Gujja S."/>
            <person name="Hansen M."/>
            <person name="Howarth C."/>
            <person name="Imamovic A."/>
            <person name="Larimer J."/>
            <person name="McCowan C."/>
            <person name="Murphy C."/>
            <person name="Pearson M."/>
            <person name="Priest M."/>
            <person name="Roberts A."/>
            <person name="Saif S."/>
            <person name="Shea T."/>
            <person name="Sykes S."/>
            <person name="Wortman J."/>
            <person name="Nusbaum C."/>
            <person name="Birren B."/>
        </authorList>
    </citation>
    <scope>NUCLEOTIDE SEQUENCE [LARGE SCALE GENOMIC DNA]</scope>
    <source>
        <strain evidence="3 4">BCC8398</strain>
    </source>
</reference>
<dbReference type="InterPro" id="IPR029071">
    <property type="entry name" value="Ubiquitin-like_domsf"/>
</dbReference>
<organism evidence="3 4">
    <name type="scientific">Kwoniella heveanensis BCC8398</name>
    <dbReference type="NCBI Taxonomy" id="1296120"/>
    <lineage>
        <taxon>Eukaryota</taxon>
        <taxon>Fungi</taxon>
        <taxon>Dikarya</taxon>
        <taxon>Basidiomycota</taxon>
        <taxon>Agaricomycotina</taxon>
        <taxon>Tremellomycetes</taxon>
        <taxon>Tremellales</taxon>
        <taxon>Cryptococcaceae</taxon>
        <taxon>Kwoniella</taxon>
    </lineage>
</organism>
<dbReference type="EMBL" id="KV700141">
    <property type="protein sequence ID" value="OCF30820.1"/>
    <property type="molecule type" value="Genomic_DNA"/>
</dbReference>
<reference evidence="4" key="2">
    <citation type="submission" date="2013-12" db="EMBL/GenBank/DDBJ databases">
        <title>Evolution of pathogenesis and genome organization in the Tremellales.</title>
        <authorList>
            <person name="Cuomo C."/>
            <person name="Litvintseva A."/>
            <person name="Heitman J."/>
            <person name="Chen Y."/>
            <person name="Sun S."/>
            <person name="Springer D."/>
            <person name="Dromer F."/>
            <person name="Young S."/>
            <person name="Zeng Q."/>
            <person name="Chapman S."/>
            <person name="Gujja S."/>
            <person name="Saif S."/>
            <person name="Birren B."/>
        </authorList>
    </citation>
    <scope>NUCLEOTIDE SEQUENCE [LARGE SCALE GENOMIC DNA]</scope>
    <source>
        <strain evidence="4">BCC8398</strain>
    </source>
</reference>
<proteinExistence type="predicted"/>
<dbReference type="Proteomes" id="UP000092666">
    <property type="component" value="Unassembled WGS sequence"/>
</dbReference>
<dbReference type="GO" id="GO:0071818">
    <property type="term" value="C:BAT3 complex"/>
    <property type="evidence" value="ECO:0007669"/>
    <property type="project" value="TreeGrafter"/>
</dbReference>
<evidence type="ECO:0000313" key="3">
    <source>
        <dbReference type="EMBL" id="OCF30820.1"/>
    </source>
</evidence>
<dbReference type="SMART" id="SM00213">
    <property type="entry name" value="UBQ"/>
    <property type="match status" value="1"/>
</dbReference>
<dbReference type="OrthoDB" id="428577at2759"/>
<dbReference type="GO" id="GO:0031593">
    <property type="term" value="F:polyubiquitin modification-dependent protein binding"/>
    <property type="evidence" value="ECO:0007669"/>
    <property type="project" value="TreeGrafter"/>
</dbReference>
<dbReference type="STRING" id="1296120.A0A1B9GIC8"/>
<feature type="compositionally biased region" description="Low complexity" evidence="1">
    <location>
        <begin position="186"/>
        <end position="198"/>
    </location>
</feature>
<accession>A0A1B9GIC8</accession>
<evidence type="ECO:0000313" key="4">
    <source>
        <dbReference type="Proteomes" id="UP000092666"/>
    </source>
</evidence>
<dbReference type="SUPFAM" id="SSF54236">
    <property type="entry name" value="Ubiquitin-like"/>
    <property type="match status" value="1"/>
</dbReference>
<feature type="domain" description="Ubiquitin-like" evidence="2">
    <location>
        <begin position="74"/>
        <end position="152"/>
    </location>
</feature>
<evidence type="ECO:0000259" key="2">
    <source>
        <dbReference type="PROSITE" id="PS50053"/>
    </source>
</evidence>
<feature type="compositionally biased region" description="Polar residues" evidence="1">
    <location>
        <begin position="154"/>
        <end position="171"/>
    </location>
</feature>
<feature type="region of interest" description="Disordered" evidence="1">
    <location>
        <begin position="153"/>
        <end position="223"/>
    </location>
</feature>
<protein>
    <recommendedName>
        <fullName evidence="2">Ubiquitin-like domain-containing protein</fullName>
    </recommendedName>
</protein>
<dbReference type="Pfam" id="PF00240">
    <property type="entry name" value="ubiquitin"/>
    <property type="match status" value="1"/>
</dbReference>
<dbReference type="PANTHER" id="PTHR15204">
    <property type="entry name" value="LARGE PROLINE-RICH PROTEIN BAG6"/>
    <property type="match status" value="1"/>
</dbReference>
<dbReference type="CDD" id="cd17039">
    <property type="entry name" value="Ubl_ubiquitin_like"/>
    <property type="match status" value="1"/>
</dbReference>
<dbReference type="InterPro" id="IPR000626">
    <property type="entry name" value="Ubiquitin-like_dom"/>
</dbReference>
<keyword evidence="4" id="KW-1185">Reference proteome</keyword>
<evidence type="ECO:0000256" key="1">
    <source>
        <dbReference type="SAM" id="MobiDB-lite"/>
    </source>
</evidence>
<dbReference type="Gene3D" id="3.10.20.90">
    <property type="entry name" value="Phosphatidylinositol 3-kinase Catalytic Subunit, Chain A, domain 1"/>
    <property type="match status" value="1"/>
</dbReference>
<gene>
    <name evidence="3" type="ORF">I316_07543</name>
</gene>
<dbReference type="AlphaFoldDB" id="A0A1B9GIC8"/>
<sequence>MSDQPLSGDRLNEERAFIKRYTEGLSSHKVEYPADFSTPLEDRPRKVAVVGVDVAEPPNVESMDVDSGAQDNTVQLTIKSLRPSLTITLSAQLTDTVSDLKSAIASSSSNAPSADTQRLLLKGKALTDTKLLKEYDITSGATLHLMVKAAAPASVSTTDTRATETGLTSDEATFPPPSSASPAPPALTITTSLDSSSTAGTSMPLSVLDSAAPPTGPQPQVSSATFHTTVADPAFWQKIHALCVSEFAYEEEADSAWETFLVSMKGRLSAGEAARIRDVVGVSGMGGSAS</sequence>
<dbReference type="GO" id="GO:0051787">
    <property type="term" value="F:misfolded protein binding"/>
    <property type="evidence" value="ECO:0007669"/>
    <property type="project" value="TreeGrafter"/>
</dbReference>
<dbReference type="PANTHER" id="PTHR15204:SF0">
    <property type="entry name" value="LARGE PROLINE-RICH PROTEIN BAG6"/>
    <property type="match status" value="1"/>
</dbReference>
<feature type="compositionally biased region" description="Pro residues" evidence="1">
    <location>
        <begin position="174"/>
        <end position="185"/>
    </location>
</feature>
<dbReference type="GO" id="GO:0036503">
    <property type="term" value="P:ERAD pathway"/>
    <property type="evidence" value="ECO:0007669"/>
    <property type="project" value="TreeGrafter"/>
</dbReference>